<dbReference type="PROSITE" id="PS51186">
    <property type="entry name" value="GNAT"/>
    <property type="match status" value="1"/>
</dbReference>
<evidence type="ECO:0000256" key="2">
    <source>
        <dbReference type="ARBA" id="ARBA00010712"/>
    </source>
</evidence>
<evidence type="ECO:0000259" key="9">
    <source>
        <dbReference type="PROSITE" id="PS51186"/>
    </source>
</evidence>
<evidence type="ECO:0000313" key="10">
    <source>
        <dbReference type="EMBL" id="GAA6144714.1"/>
    </source>
</evidence>
<keyword evidence="6 8" id="KW-0012">Acyltransferase</keyword>
<dbReference type="SUPFAM" id="SSF55729">
    <property type="entry name" value="Acyl-CoA N-acyltransferases (Nat)"/>
    <property type="match status" value="1"/>
</dbReference>
<dbReference type="RefSeq" id="WP_353293656.1">
    <property type="nucleotide sequence ID" value="NZ_BAABWH010000002.1"/>
</dbReference>
<accession>A0ABP9ZX43</accession>
<comment type="pathway">
    <text evidence="1 8">Amine and polyamine biosynthesis; ectoine biosynthesis; L-ectoine from L-aspartate 4-semialdehyde: step 2/3.</text>
</comment>
<comment type="caution">
    <text evidence="10">The sequence shown here is derived from an EMBL/GenBank/DDBJ whole genome shotgun (WGS) entry which is preliminary data.</text>
</comment>
<evidence type="ECO:0000256" key="3">
    <source>
        <dbReference type="ARBA" id="ARBA00012355"/>
    </source>
</evidence>
<gene>
    <name evidence="8 10" type="primary">ectA</name>
    <name evidence="10" type="ORF">NBRC116585_08310</name>
</gene>
<dbReference type="NCBIfam" id="TIGR02406">
    <property type="entry name" value="ectoine_EctA"/>
    <property type="match status" value="1"/>
</dbReference>
<dbReference type="EC" id="2.3.1.178" evidence="3 8"/>
<dbReference type="Gene3D" id="3.40.630.30">
    <property type="match status" value="1"/>
</dbReference>
<evidence type="ECO:0000256" key="5">
    <source>
        <dbReference type="ARBA" id="ARBA00022679"/>
    </source>
</evidence>
<evidence type="ECO:0000256" key="4">
    <source>
        <dbReference type="ARBA" id="ARBA00017935"/>
    </source>
</evidence>
<comment type="catalytic activity">
    <reaction evidence="7 8">
        <text>L-2,4-diaminobutanoate + acetyl-CoA = (2S)-4-acetamido-2-aminobutanoate + CoA + H(+)</text>
        <dbReference type="Rhea" id="RHEA:16901"/>
        <dbReference type="ChEBI" id="CHEBI:15378"/>
        <dbReference type="ChEBI" id="CHEBI:57287"/>
        <dbReference type="ChEBI" id="CHEBI:57288"/>
        <dbReference type="ChEBI" id="CHEBI:58761"/>
        <dbReference type="ChEBI" id="CHEBI:58929"/>
        <dbReference type="EC" id="2.3.1.178"/>
    </reaction>
</comment>
<dbReference type="InterPro" id="IPR016181">
    <property type="entry name" value="Acyl_CoA_acyltransferase"/>
</dbReference>
<evidence type="ECO:0000256" key="7">
    <source>
        <dbReference type="ARBA" id="ARBA00048924"/>
    </source>
</evidence>
<dbReference type="InterPro" id="IPR000182">
    <property type="entry name" value="GNAT_dom"/>
</dbReference>
<keyword evidence="5 8" id="KW-0808">Transferase</keyword>
<feature type="domain" description="N-acetyltransferase" evidence="9">
    <location>
        <begin position="20"/>
        <end position="188"/>
    </location>
</feature>
<dbReference type="CDD" id="cd04301">
    <property type="entry name" value="NAT_SF"/>
    <property type="match status" value="1"/>
</dbReference>
<dbReference type="Pfam" id="PF00583">
    <property type="entry name" value="Acetyltransf_1"/>
    <property type="match status" value="1"/>
</dbReference>
<sequence length="188" mass="21148">MNQILAQAAPNEKDQSQRLITMRKPNPEDGADVNALVERCKPLDTNSMYCNLLQCSHFRDTAVLAEEQGEMIGFISGYRLPEQADTLFVWQVAVSEKARGLGLASKMLLELLGRQETAIRHLHTSITPGNDASWNLFKRLARTLDAPLNERVMFDKERHFAGHHDTEMLVHIGPFDCAATTAMRSDQQ</sequence>
<keyword evidence="11" id="KW-1185">Reference proteome</keyword>
<evidence type="ECO:0000256" key="8">
    <source>
        <dbReference type="RuleBase" id="RU365045"/>
    </source>
</evidence>
<evidence type="ECO:0000313" key="11">
    <source>
        <dbReference type="Proteomes" id="UP001481413"/>
    </source>
</evidence>
<comment type="similarity">
    <text evidence="2 8">Belongs to the acetyltransferase family. EctA subfamily.</text>
</comment>
<comment type="function">
    <text evidence="8">Catalyzes the acetylation of L-2,4-diaminobutyrate (DABA) to gamma-N-acetyl-alpha,gamma-diaminobutyric acid (ADABA) with acetyl coenzyme A.</text>
</comment>
<dbReference type="Proteomes" id="UP001481413">
    <property type="component" value="Unassembled WGS sequence"/>
</dbReference>
<dbReference type="EMBL" id="BAABWH010000002">
    <property type="protein sequence ID" value="GAA6144714.1"/>
    <property type="molecule type" value="Genomic_DNA"/>
</dbReference>
<proteinExistence type="inferred from homology"/>
<name>A0ABP9ZX43_9GAMM</name>
<evidence type="ECO:0000256" key="6">
    <source>
        <dbReference type="ARBA" id="ARBA00023315"/>
    </source>
</evidence>
<organism evidence="10 11">
    <name type="scientific">Thalassolituus maritimus</name>
    <dbReference type="NCBI Taxonomy" id="484498"/>
    <lineage>
        <taxon>Bacteria</taxon>
        <taxon>Pseudomonadati</taxon>
        <taxon>Pseudomonadota</taxon>
        <taxon>Gammaproteobacteria</taxon>
        <taxon>Oceanospirillales</taxon>
        <taxon>Oceanospirillaceae</taxon>
        <taxon>Thalassolituus</taxon>
    </lineage>
</organism>
<protein>
    <recommendedName>
        <fullName evidence="4 8">L-2,4-diaminobutyric acid acetyltransferase</fullName>
        <shortName evidence="8">DABA acetyltransferase</shortName>
        <ecNumber evidence="3 8">2.3.1.178</ecNumber>
    </recommendedName>
</protein>
<reference evidence="10 11" key="1">
    <citation type="submission" date="2024-04" db="EMBL/GenBank/DDBJ databases">
        <title>Draft genome sequence of Thalassolituus maritimus NBRC 116585.</title>
        <authorList>
            <person name="Miyakawa T."/>
            <person name="Kusuya Y."/>
            <person name="Miura T."/>
        </authorList>
    </citation>
    <scope>NUCLEOTIDE SEQUENCE [LARGE SCALE GENOMIC DNA]</scope>
    <source>
        <strain evidence="10 11">5NW40-0001</strain>
    </source>
</reference>
<evidence type="ECO:0000256" key="1">
    <source>
        <dbReference type="ARBA" id="ARBA00004978"/>
    </source>
</evidence>
<dbReference type="InterPro" id="IPR012772">
    <property type="entry name" value="Ectoine_EctA"/>
</dbReference>